<dbReference type="Proteomes" id="UP000830671">
    <property type="component" value="Chromosome 2"/>
</dbReference>
<sequence>MWCRQAEAGKRHMLFPLNVRIHRIPYSKIGTKYIVPDYLVASAPITYHGSAREEQVDSRLPNLWPSLLQQRLSHEIEFWAVLAAAAQQRVSSSSPIPRVPRAGFAPLVPVRFLQVPSVPADTSSHLRAIPPRLLLRHIRWVHTHTQNTHTTPTAHNKLNTLLNTSFPLPCLPVFSLFLVGLTFTESSILGTFLGPRIDFAVRTVFHPTLTIHSIDILFSPCTHTGYRIQQPQHGTSVTWHSPQLVSASFTNCAVPCSIHSRLLASPAQQAIQTNRPSLVDHHHSPSSALLDRLLSTWPPTALCLTEHTTFRRLDAAPWQPRRQSRAPLEPSLASLFSRRNSGVAISTPSVIPTSLLQTRPHQARPRYAYSLFWHPRSMIHFRTVLHTSSADQGLSNVPTDGSKGGWLVKRKGKLIQTEL</sequence>
<accession>A0A9Q8SH80</accession>
<name>A0A9Q8SH80_9PEZI</name>
<protein>
    <submittedName>
        <fullName evidence="1">Uncharacterized protein</fullName>
    </submittedName>
</protein>
<reference evidence="1" key="1">
    <citation type="journal article" date="2021" name="Mol. Plant Microbe Interact.">
        <title>Complete Genome Sequence of the Plant-Pathogenic Fungus Colletotrichum lupini.</title>
        <authorList>
            <person name="Baroncelli R."/>
            <person name="Pensec F."/>
            <person name="Da Lio D."/>
            <person name="Boufleur T."/>
            <person name="Vicente I."/>
            <person name="Sarrocco S."/>
            <person name="Picot A."/>
            <person name="Baraldi E."/>
            <person name="Sukno S."/>
            <person name="Thon M."/>
            <person name="Le Floch G."/>
        </authorList>
    </citation>
    <scope>NUCLEOTIDE SEQUENCE</scope>
    <source>
        <strain evidence="1">IMI 504893</strain>
    </source>
</reference>
<dbReference type="EMBL" id="CP019474">
    <property type="protein sequence ID" value="UQC77145.1"/>
    <property type="molecule type" value="Genomic_DNA"/>
</dbReference>
<evidence type="ECO:0000313" key="1">
    <source>
        <dbReference type="EMBL" id="UQC77145.1"/>
    </source>
</evidence>
<gene>
    <name evidence="1" type="ORF">CLUP02_02612</name>
</gene>
<dbReference type="RefSeq" id="XP_049138785.1">
    <property type="nucleotide sequence ID" value="XM_049281642.1"/>
</dbReference>
<dbReference type="GeneID" id="73336652"/>
<keyword evidence="2" id="KW-1185">Reference proteome</keyword>
<dbReference type="AlphaFoldDB" id="A0A9Q8SH80"/>
<dbReference type="KEGG" id="clup:CLUP02_02612"/>
<proteinExistence type="predicted"/>
<organism evidence="1 2">
    <name type="scientific">Colletotrichum lupini</name>
    <dbReference type="NCBI Taxonomy" id="145971"/>
    <lineage>
        <taxon>Eukaryota</taxon>
        <taxon>Fungi</taxon>
        <taxon>Dikarya</taxon>
        <taxon>Ascomycota</taxon>
        <taxon>Pezizomycotina</taxon>
        <taxon>Sordariomycetes</taxon>
        <taxon>Hypocreomycetidae</taxon>
        <taxon>Glomerellales</taxon>
        <taxon>Glomerellaceae</taxon>
        <taxon>Colletotrichum</taxon>
        <taxon>Colletotrichum acutatum species complex</taxon>
    </lineage>
</organism>
<evidence type="ECO:0000313" key="2">
    <source>
        <dbReference type="Proteomes" id="UP000830671"/>
    </source>
</evidence>